<evidence type="ECO:0000256" key="1">
    <source>
        <dbReference type="SAM" id="MobiDB-lite"/>
    </source>
</evidence>
<feature type="compositionally biased region" description="Low complexity" evidence="1">
    <location>
        <begin position="36"/>
        <end position="52"/>
    </location>
</feature>
<dbReference type="Proteomes" id="UP001165060">
    <property type="component" value="Unassembled WGS sequence"/>
</dbReference>
<sequence>MTSHAPQSNPESQPKPKSKLVAPPNSKVAAPPPSTPNASTSFFANPNLTPSSKPKPNPSPSPSTLRSAWSPGTAASSPSRSSPAHANRLYTDASDRAKRLDEKRNNLMRKSSAGMFRPKLKTAEREATVHTFQPKLLSNTSPVNQKVAKRNKSMKKTVVDRCFSAAADMEKKRESYKSERQKEECSFSPNLDKSNDKLGGSGSGGLRASKGKGKKESSSPAPVSTAALVSRLYDPEHLSKRTEDREKKKAERETSECTHRPNINRGKKEVGGGTTTTTAEAAEGEEGDQDGGDAATAAADDAKKKADSACLRLYQKGHMESQRFRVWQKEQKEKYEAKDCTFAPKVAPPGSAARRKTQLDMETSRVSDDKSIFDRLYQKEHKVFHNSADPQLTFKPRIKEKRIRDKELAKLAAMPLDERFNHLYAKGVEQRLKKRNLPKDEMAALERKREEKELEECTFAPMTTWKKVFAHLEQDDEIDYVGNIGVMDGEVEHEVELEGEFEQEYVVAEEGQEETGVTTILGDLDEGEQQEQPAAEGYAEYAEVPAGQEYEDQGQGQEQYYAEEQYVAEEQYTEGEYAGEQYTEGEYAGEQYTEEQYAEPADTRTSRLGSVATQESGAFSLGLDDEQFEFGEVEAANEEAQQALGIVQEVAEDALPPPPSDAAAVAAAATTPPAAPDENPMGLF</sequence>
<feature type="region of interest" description="Disordered" evidence="1">
    <location>
        <begin position="578"/>
        <end position="609"/>
    </location>
</feature>
<name>A0ABQ6MM67_9STRA</name>
<feature type="compositionally biased region" description="Low complexity" evidence="1">
    <location>
        <begin position="661"/>
        <end position="672"/>
    </location>
</feature>
<feature type="region of interest" description="Disordered" evidence="1">
    <location>
        <begin position="346"/>
        <end position="365"/>
    </location>
</feature>
<reference evidence="2 3" key="1">
    <citation type="journal article" date="2023" name="Commun. Biol.">
        <title>Genome analysis of Parmales, the sister group of diatoms, reveals the evolutionary specialization of diatoms from phago-mixotrophs to photoautotrophs.</title>
        <authorList>
            <person name="Ban H."/>
            <person name="Sato S."/>
            <person name="Yoshikawa S."/>
            <person name="Yamada K."/>
            <person name="Nakamura Y."/>
            <person name="Ichinomiya M."/>
            <person name="Sato N."/>
            <person name="Blanc-Mathieu R."/>
            <person name="Endo H."/>
            <person name="Kuwata A."/>
            <person name="Ogata H."/>
        </authorList>
    </citation>
    <scope>NUCLEOTIDE SEQUENCE [LARGE SCALE GENOMIC DNA]</scope>
</reference>
<feature type="compositionally biased region" description="Low complexity" evidence="1">
    <location>
        <begin position="62"/>
        <end position="84"/>
    </location>
</feature>
<dbReference type="PANTHER" id="PTHR37028">
    <property type="entry name" value="UNNAMED PRODUCT-RELATED"/>
    <property type="match status" value="1"/>
</dbReference>
<comment type="caution">
    <text evidence="2">The sequence shown here is derived from an EMBL/GenBank/DDBJ whole genome shotgun (WGS) entry which is preliminary data.</text>
</comment>
<proteinExistence type="predicted"/>
<evidence type="ECO:0000313" key="2">
    <source>
        <dbReference type="EMBL" id="GMI29083.1"/>
    </source>
</evidence>
<gene>
    <name evidence="2" type="ORF">TeGR_g11759</name>
</gene>
<organism evidence="2 3">
    <name type="scientific">Tetraparma gracilis</name>
    <dbReference type="NCBI Taxonomy" id="2962635"/>
    <lineage>
        <taxon>Eukaryota</taxon>
        <taxon>Sar</taxon>
        <taxon>Stramenopiles</taxon>
        <taxon>Ochrophyta</taxon>
        <taxon>Bolidophyceae</taxon>
        <taxon>Parmales</taxon>
        <taxon>Triparmaceae</taxon>
        <taxon>Tetraparma</taxon>
    </lineage>
</organism>
<feature type="compositionally biased region" description="Basic and acidic residues" evidence="1">
    <location>
        <begin position="233"/>
        <end position="259"/>
    </location>
</feature>
<dbReference type="EMBL" id="BRYB01004319">
    <property type="protein sequence ID" value="GMI29083.1"/>
    <property type="molecule type" value="Genomic_DNA"/>
</dbReference>
<dbReference type="PANTHER" id="PTHR37028:SF4">
    <property type="entry name" value="ALMS MOTIF DOMAIN-CONTAINING PROTEIN"/>
    <property type="match status" value="1"/>
</dbReference>
<accession>A0ABQ6MM67</accession>
<keyword evidence="3" id="KW-1185">Reference proteome</keyword>
<feature type="compositionally biased region" description="Basic and acidic residues" evidence="1">
    <location>
        <begin position="168"/>
        <end position="185"/>
    </location>
</feature>
<feature type="compositionally biased region" description="Basic and acidic residues" evidence="1">
    <location>
        <begin position="93"/>
        <end position="105"/>
    </location>
</feature>
<feature type="compositionally biased region" description="Acidic residues" evidence="1">
    <location>
        <begin position="282"/>
        <end position="291"/>
    </location>
</feature>
<evidence type="ECO:0000313" key="3">
    <source>
        <dbReference type="Proteomes" id="UP001165060"/>
    </source>
</evidence>
<feature type="compositionally biased region" description="Polar residues" evidence="1">
    <location>
        <begin position="1"/>
        <end position="12"/>
    </location>
</feature>
<feature type="region of interest" description="Disordered" evidence="1">
    <location>
        <begin position="653"/>
        <end position="684"/>
    </location>
</feature>
<feature type="region of interest" description="Disordered" evidence="1">
    <location>
        <begin position="1"/>
        <end position="302"/>
    </location>
</feature>
<protein>
    <submittedName>
        <fullName evidence="2">Uncharacterized protein</fullName>
    </submittedName>
</protein>